<dbReference type="CDD" id="cd00789">
    <property type="entry name" value="KU_like"/>
    <property type="match status" value="1"/>
</dbReference>
<dbReference type="SUPFAM" id="SSF100939">
    <property type="entry name" value="SPOC domain-like"/>
    <property type="match status" value="1"/>
</dbReference>
<dbReference type="PANTHER" id="PTHR41251:SF1">
    <property type="entry name" value="NON-HOMOLOGOUS END JOINING PROTEIN KU"/>
    <property type="match status" value="1"/>
</dbReference>
<protein>
    <recommendedName>
        <fullName evidence="5">Non-homologous end joining protein Ku</fullName>
    </recommendedName>
</protein>
<feature type="compositionally biased region" description="Basic residues" evidence="7">
    <location>
        <begin position="255"/>
        <end position="264"/>
    </location>
</feature>
<evidence type="ECO:0000259" key="8">
    <source>
        <dbReference type="SMART" id="SM00559"/>
    </source>
</evidence>
<dbReference type="RefSeq" id="WP_152805249.1">
    <property type="nucleotide sequence ID" value="NZ_WHNX01000021.1"/>
</dbReference>
<keyword evidence="4 5" id="KW-0234">DNA repair</keyword>
<reference evidence="9 10" key="1">
    <citation type="submission" date="2019-10" db="EMBL/GenBank/DDBJ databases">
        <title>Alkalibaculum tamaniensis sp.nov., a new alkaliphilic acetogen, isolated on methoxylated aromatics from a mud volcano.</title>
        <authorList>
            <person name="Khomyakova M.A."/>
            <person name="Merkel A.Y."/>
            <person name="Bonch-Osmolovskaya E.A."/>
            <person name="Slobodkin A.I."/>
        </authorList>
    </citation>
    <scope>NUCLEOTIDE SEQUENCE [LARGE SCALE GENOMIC DNA]</scope>
    <source>
        <strain evidence="9 10">M08DMB</strain>
    </source>
</reference>
<comment type="similarity">
    <text evidence="5">Belongs to the prokaryotic Ku family.</text>
</comment>
<feature type="region of interest" description="Disordered" evidence="7">
    <location>
        <begin position="253"/>
        <end position="273"/>
    </location>
</feature>
<keyword evidence="6" id="KW-0175">Coiled coil</keyword>
<dbReference type="NCBIfam" id="TIGR02772">
    <property type="entry name" value="Ku_bact"/>
    <property type="match status" value="1"/>
</dbReference>
<dbReference type="Gene3D" id="2.40.290.10">
    <property type="match status" value="1"/>
</dbReference>
<dbReference type="Proteomes" id="UP000440004">
    <property type="component" value="Unassembled WGS sequence"/>
</dbReference>
<evidence type="ECO:0000256" key="3">
    <source>
        <dbReference type="ARBA" id="ARBA00023172"/>
    </source>
</evidence>
<accession>A0A6A7KBE5</accession>
<dbReference type="PANTHER" id="PTHR41251">
    <property type="entry name" value="NON-HOMOLOGOUS END JOINING PROTEIN KU"/>
    <property type="match status" value="1"/>
</dbReference>
<feature type="domain" description="Ku" evidence="8">
    <location>
        <begin position="52"/>
        <end position="181"/>
    </location>
</feature>
<comment type="caution">
    <text evidence="9">The sequence shown here is derived from an EMBL/GenBank/DDBJ whole genome shotgun (WGS) entry which is preliminary data.</text>
</comment>
<keyword evidence="10" id="KW-1185">Reference proteome</keyword>
<sequence length="273" mass="31561">MHTMWKGSISFGLVNIPIKMYAATEDKDIKFRYLHKECNTPVNYKKICPACNKEIAQDDIIKGYEYEAGHFVILSDDDFKSLEKGESHKSVEILDFVDLKEIDPIYFDKSYYLSPQETGEKAYSLLRQAMKDTEKIAIAKMKLRNKESLAALRVLNDVLLVETIFYPDEVRNVKEVPNISEDIKVEEKELKIATQLIESLSAKFDAEKYKDNYREEIKELIQKKIQGKEITVTAKEKDNNIIDLMEALQASLKQSNKKTTKRTKKVENKSKTS</sequence>
<name>A0A6A7KBE5_9FIRM</name>
<comment type="subunit">
    <text evidence="5">Homodimer. Interacts with LigD.</text>
</comment>
<dbReference type="GO" id="GO:0003690">
    <property type="term" value="F:double-stranded DNA binding"/>
    <property type="evidence" value="ECO:0007669"/>
    <property type="project" value="UniProtKB-UniRule"/>
</dbReference>
<evidence type="ECO:0000256" key="2">
    <source>
        <dbReference type="ARBA" id="ARBA00023125"/>
    </source>
</evidence>
<evidence type="ECO:0000256" key="1">
    <source>
        <dbReference type="ARBA" id="ARBA00022763"/>
    </source>
</evidence>
<dbReference type="EMBL" id="WHNX01000021">
    <property type="protein sequence ID" value="MPW26591.1"/>
    <property type="molecule type" value="Genomic_DNA"/>
</dbReference>
<gene>
    <name evidence="5" type="primary">ku</name>
    <name evidence="9" type="ORF">GC105_12410</name>
</gene>
<dbReference type="HAMAP" id="MF_01875">
    <property type="entry name" value="Prokaryotic_Ku"/>
    <property type="match status" value="1"/>
</dbReference>
<dbReference type="SMART" id="SM00559">
    <property type="entry name" value="Ku78"/>
    <property type="match status" value="1"/>
</dbReference>
<dbReference type="Pfam" id="PF02735">
    <property type="entry name" value="Ku"/>
    <property type="match status" value="1"/>
</dbReference>
<keyword evidence="3 5" id="KW-0233">DNA recombination</keyword>
<dbReference type="InterPro" id="IPR009187">
    <property type="entry name" value="Prok_Ku"/>
</dbReference>
<keyword evidence="1 5" id="KW-0227">DNA damage</keyword>
<dbReference type="InterPro" id="IPR016194">
    <property type="entry name" value="SPOC-like_C_dom_sf"/>
</dbReference>
<dbReference type="GO" id="GO:0006310">
    <property type="term" value="P:DNA recombination"/>
    <property type="evidence" value="ECO:0007669"/>
    <property type="project" value="UniProtKB-KW"/>
</dbReference>
<dbReference type="InterPro" id="IPR006164">
    <property type="entry name" value="DNA_bd_Ku70/Ku80"/>
</dbReference>
<dbReference type="FunFam" id="2.40.290.10:FF:000004">
    <property type="entry name" value="Non-homologous end joining protein Ku"/>
    <property type="match status" value="1"/>
</dbReference>
<evidence type="ECO:0000256" key="7">
    <source>
        <dbReference type="SAM" id="MobiDB-lite"/>
    </source>
</evidence>
<evidence type="ECO:0000256" key="6">
    <source>
        <dbReference type="SAM" id="Coils"/>
    </source>
</evidence>
<feature type="coiled-coil region" evidence="6">
    <location>
        <begin position="183"/>
        <end position="223"/>
    </location>
</feature>
<keyword evidence="2 5" id="KW-0238">DNA-binding</keyword>
<dbReference type="PIRSF" id="PIRSF006493">
    <property type="entry name" value="Prok_Ku"/>
    <property type="match status" value="1"/>
</dbReference>
<evidence type="ECO:0000313" key="9">
    <source>
        <dbReference type="EMBL" id="MPW26591.1"/>
    </source>
</evidence>
<proteinExistence type="inferred from homology"/>
<dbReference type="AlphaFoldDB" id="A0A6A7KBE5"/>
<comment type="function">
    <text evidence="5">With LigD forms a non-homologous end joining (NHEJ) DNA repair enzyme, which repairs dsDNA breaks with reduced fidelity. Binds linear dsDNA with 5'- and 3'- overhangs but not closed circular dsDNA nor ssDNA. Recruits and stimulates the ligase activity of LigD.</text>
</comment>
<evidence type="ECO:0000256" key="5">
    <source>
        <dbReference type="HAMAP-Rule" id="MF_01875"/>
    </source>
</evidence>
<organism evidence="9 10">
    <name type="scientific">Alkalibaculum sporogenes</name>
    <dbReference type="NCBI Taxonomy" id="2655001"/>
    <lineage>
        <taxon>Bacteria</taxon>
        <taxon>Bacillati</taxon>
        <taxon>Bacillota</taxon>
        <taxon>Clostridia</taxon>
        <taxon>Eubacteriales</taxon>
        <taxon>Eubacteriaceae</taxon>
        <taxon>Alkalibaculum</taxon>
    </lineage>
</organism>
<dbReference type="GO" id="GO:0006303">
    <property type="term" value="P:double-strand break repair via nonhomologous end joining"/>
    <property type="evidence" value="ECO:0007669"/>
    <property type="project" value="UniProtKB-UniRule"/>
</dbReference>
<evidence type="ECO:0000313" key="10">
    <source>
        <dbReference type="Proteomes" id="UP000440004"/>
    </source>
</evidence>
<evidence type="ECO:0000256" key="4">
    <source>
        <dbReference type="ARBA" id="ARBA00023204"/>
    </source>
</evidence>